<proteinExistence type="predicted"/>
<evidence type="ECO:0008006" key="3">
    <source>
        <dbReference type="Google" id="ProtNLM"/>
    </source>
</evidence>
<evidence type="ECO:0000313" key="1">
    <source>
        <dbReference type="EMBL" id="GFM36895.1"/>
    </source>
</evidence>
<dbReference type="AlphaFoldDB" id="A0A7J0BUP6"/>
<accession>A0A7J0BUP6</accession>
<keyword evidence="2" id="KW-1185">Reference proteome</keyword>
<protein>
    <recommendedName>
        <fullName evidence="3">Peptidase C39</fullName>
    </recommendedName>
</protein>
<sequence>MKPYAQGKFDQLCGVYALINAHRLIYPTLSSRTHRSLFAQCLEWLHGHDQLLGAANEGLHVNQLLSMNKAVFAPRFPDITVRRPFLFRKAVLSMAWNDATAFLTEEQRAIITLFGTDNWSHWTVIRSVTPHSVSLFDSIDFHRLTKKGCVSPDLPSGRYTVYPTHMLFLEGGI</sequence>
<gene>
    <name evidence="1" type="ORF">DSM19430T_15790</name>
</gene>
<organism evidence="1 2">
    <name type="scientific">Desulfovibrio psychrotolerans</name>
    <dbReference type="NCBI Taxonomy" id="415242"/>
    <lineage>
        <taxon>Bacteria</taxon>
        <taxon>Pseudomonadati</taxon>
        <taxon>Thermodesulfobacteriota</taxon>
        <taxon>Desulfovibrionia</taxon>
        <taxon>Desulfovibrionales</taxon>
        <taxon>Desulfovibrionaceae</taxon>
        <taxon>Desulfovibrio</taxon>
    </lineage>
</organism>
<reference evidence="1 2" key="1">
    <citation type="submission" date="2020-05" db="EMBL/GenBank/DDBJ databases">
        <title>Draft genome sequence of Desulfovibrio psychrotolerans JS1T.</title>
        <authorList>
            <person name="Ueno A."/>
            <person name="Tamazawa S."/>
            <person name="Tamamura S."/>
            <person name="Murakami T."/>
            <person name="Kiyama T."/>
            <person name="Inomata H."/>
            <person name="Amano Y."/>
            <person name="Miyakawa K."/>
            <person name="Tamaki H."/>
            <person name="Naganuma T."/>
            <person name="Kaneko K."/>
        </authorList>
    </citation>
    <scope>NUCLEOTIDE SEQUENCE [LARGE SCALE GENOMIC DNA]</scope>
    <source>
        <strain evidence="1 2">JS1</strain>
    </source>
</reference>
<dbReference type="EMBL" id="BLVP01000008">
    <property type="protein sequence ID" value="GFM36895.1"/>
    <property type="molecule type" value="Genomic_DNA"/>
</dbReference>
<comment type="caution">
    <text evidence="1">The sequence shown here is derived from an EMBL/GenBank/DDBJ whole genome shotgun (WGS) entry which is preliminary data.</text>
</comment>
<dbReference type="RefSeq" id="WP_174409564.1">
    <property type="nucleotide sequence ID" value="NZ_BLVP01000008.1"/>
</dbReference>
<name>A0A7J0BUP6_9BACT</name>
<evidence type="ECO:0000313" key="2">
    <source>
        <dbReference type="Proteomes" id="UP000503820"/>
    </source>
</evidence>
<dbReference type="Proteomes" id="UP000503820">
    <property type="component" value="Unassembled WGS sequence"/>
</dbReference>